<gene>
    <name evidence="1" type="ORF">CLIB1444_08S04258</name>
</gene>
<protein>
    <submittedName>
        <fullName evidence="1">Mediator of RNA polymerase II transcription subunit 21</fullName>
    </submittedName>
</protein>
<evidence type="ECO:0000313" key="2">
    <source>
        <dbReference type="Proteomes" id="UP001152531"/>
    </source>
</evidence>
<comment type="caution">
    <text evidence="1">The sequence shown here is derived from an EMBL/GenBank/DDBJ whole genome shotgun (WGS) entry which is preliminary data.</text>
</comment>
<name>A0ACA9YAW0_9ASCO</name>
<accession>A0ACA9YAW0</accession>
<organism evidence="1 2">
    <name type="scientific">[Candida] jaroonii</name>
    <dbReference type="NCBI Taxonomy" id="467808"/>
    <lineage>
        <taxon>Eukaryota</taxon>
        <taxon>Fungi</taxon>
        <taxon>Dikarya</taxon>
        <taxon>Ascomycota</taxon>
        <taxon>Saccharomycotina</taxon>
        <taxon>Pichiomycetes</taxon>
        <taxon>Debaryomycetaceae</taxon>
        <taxon>Yamadazyma</taxon>
    </lineage>
</organism>
<dbReference type="EMBL" id="CALSDN010000008">
    <property type="protein sequence ID" value="CAH6722206.1"/>
    <property type="molecule type" value="Genomic_DNA"/>
</dbReference>
<proteinExistence type="predicted"/>
<sequence>MSDRLTQLQICLDQLIEQFNAAVNYINSNSEQALLDEDPKSVINIAAEAPIAGQPEVQDSRQGQSNNDGSRPDISRQEVNKSEDTNSPQINNRSDFTNTLNELSTDIILKSRQITMLIDSLPGVGVSEETQVQMIRDLSEELAQVEKKRVEKIKEKEEVVKWTEELIGDVANGISSAKV</sequence>
<reference evidence="1" key="1">
    <citation type="submission" date="2022-06" db="EMBL/GenBank/DDBJ databases">
        <authorList>
            <person name="Legras J.-L."/>
            <person name="Devillers H."/>
            <person name="Grondin C."/>
        </authorList>
    </citation>
    <scope>NUCLEOTIDE SEQUENCE</scope>
    <source>
        <strain evidence="1">CLIB 1444</strain>
    </source>
</reference>
<dbReference type="Proteomes" id="UP001152531">
    <property type="component" value="Unassembled WGS sequence"/>
</dbReference>
<evidence type="ECO:0000313" key="1">
    <source>
        <dbReference type="EMBL" id="CAH6722206.1"/>
    </source>
</evidence>
<keyword evidence="2" id="KW-1185">Reference proteome</keyword>